<keyword evidence="1" id="KW-1133">Transmembrane helix</keyword>
<keyword evidence="1" id="KW-0812">Transmembrane</keyword>
<dbReference type="AlphaFoldDB" id="A0AAD3D1M8"/>
<accession>A0AAD3D1M8</accession>
<proteinExistence type="predicted"/>
<evidence type="ECO:0000256" key="1">
    <source>
        <dbReference type="SAM" id="Phobius"/>
    </source>
</evidence>
<evidence type="ECO:0000256" key="2">
    <source>
        <dbReference type="SAM" id="SignalP"/>
    </source>
</evidence>
<dbReference type="Proteomes" id="UP001054902">
    <property type="component" value="Unassembled WGS sequence"/>
</dbReference>
<sequence>MNRSMNFVLLLILAVSQLSSAFTQPGLVAKTTSRASPTELAIFGGGNKKDDIDLSSIETRDLTREEMLDINKQNEEIMNMELQMMTIFSLVLSLPILYLCWVAFYSD</sequence>
<evidence type="ECO:0000313" key="4">
    <source>
        <dbReference type="Proteomes" id="UP001054902"/>
    </source>
</evidence>
<dbReference type="EMBL" id="BLLK01000047">
    <property type="protein sequence ID" value="GFH54850.1"/>
    <property type="molecule type" value="Genomic_DNA"/>
</dbReference>
<name>A0AAD3D1M8_9STRA</name>
<keyword evidence="4" id="KW-1185">Reference proteome</keyword>
<gene>
    <name evidence="3" type="ORF">CTEN210_11326</name>
</gene>
<protein>
    <submittedName>
        <fullName evidence="3">Uncharacterized protein</fullName>
    </submittedName>
</protein>
<comment type="caution">
    <text evidence="3">The sequence shown here is derived from an EMBL/GenBank/DDBJ whole genome shotgun (WGS) entry which is preliminary data.</text>
</comment>
<feature type="signal peptide" evidence="2">
    <location>
        <begin position="1"/>
        <end position="21"/>
    </location>
</feature>
<keyword evidence="2" id="KW-0732">Signal</keyword>
<keyword evidence="1" id="KW-0472">Membrane</keyword>
<feature type="chain" id="PRO_5042007083" evidence="2">
    <location>
        <begin position="22"/>
        <end position="107"/>
    </location>
</feature>
<evidence type="ECO:0000313" key="3">
    <source>
        <dbReference type="EMBL" id="GFH54850.1"/>
    </source>
</evidence>
<organism evidence="3 4">
    <name type="scientific">Chaetoceros tenuissimus</name>
    <dbReference type="NCBI Taxonomy" id="426638"/>
    <lineage>
        <taxon>Eukaryota</taxon>
        <taxon>Sar</taxon>
        <taxon>Stramenopiles</taxon>
        <taxon>Ochrophyta</taxon>
        <taxon>Bacillariophyta</taxon>
        <taxon>Coscinodiscophyceae</taxon>
        <taxon>Chaetocerotophycidae</taxon>
        <taxon>Chaetocerotales</taxon>
        <taxon>Chaetocerotaceae</taxon>
        <taxon>Chaetoceros</taxon>
    </lineage>
</organism>
<reference evidence="3 4" key="1">
    <citation type="journal article" date="2021" name="Sci. Rep.">
        <title>The genome of the diatom Chaetoceros tenuissimus carries an ancient integrated fragment of an extant virus.</title>
        <authorList>
            <person name="Hongo Y."/>
            <person name="Kimura K."/>
            <person name="Takaki Y."/>
            <person name="Yoshida Y."/>
            <person name="Baba S."/>
            <person name="Kobayashi G."/>
            <person name="Nagasaki K."/>
            <person name="Hano T."/>
            <person name="Tomaru Y."/>
        </authorList>
    </citation>
    <scope>NUCLEOTIDE SEQUENCE [LARGE SCALE GENOMIC DNA]</scope>
    <source>
        <strain evidence="3 4">NIES-3715</strain>
    </source>
</reference>
<feature type="transmembrane region" description="Helical" evidence="1">
    <location>
        <begin position="82"/>
        <end position="104"/>
    </location>
</feature>